<keyword evidence="5" id="KW-0812">Transmembrane</keyword>
<feature type="transmembrane region" description="Helical" evidence="5">
    <location>
        <begin position="481"/>
        <end position="499"/>
    </location>
</feature>
<keyword evidence="7" id="KW-0067">ATP-binding</keyword>
<evidence type="ECO:0000313" key="8">
    <source>
        <dbReference type="Proteomes" id="UP001596266"/>
    </source>
</evidence>
<proteinExistence type="predicted"/>
<feature type="transmembrane region" description="Helical" evidence="5">
    <location>
        <begin position="506"/>
        <end position="524"/>
    </location>
</feature>
<keyword evidence="7" id="KW-0547">Nucleotide-binding</keyword>
<accession>A0ABW1WWD5</accession>
<feature type="transmembrane region" description="Helical" evidence="5">
    <location>
        <begin position="455"/>
        <end position="475"/>
    </location>
</feature>
<dbReference type="SUPFAM" id="SSF55874">
    <property type="entry name" value="ATPase domain of HSP90 chaperone/DNA topoisomerase II/histidine kinase"/>
    <property type="match status" value="1"/>
</dbReference>
<feature type="region of interest" description="Disordered" evidence="4">
    <location>
        <begin position="1"/>
        <end position="21"/>
    </location>
</feature>
<name>A0ABW1WWD5_9ACTN</name>
<dbReference type="CDD" id="cd16917">
    <property type="entry name" value="HATPase_UhpB-NarQ-NarX-like"/>
    <property type="match status" value="1"/>
</dbReference>
<dbReference type="InterPro" id="IPR050482">
    <property type="entry name" value="Sensor_HK_TwoCompSys"/>
</dbReference>
<keyword evidence="2" id="KW-0418">Kinase</keyword>
<evidence type="ECO:0000259" key="6">
    <source>
        <dbReference type="SMART" id="SM00387"/>
    </source>
</evidence>
<keyword evidence="1" id="KW-0808">Transferase</keyword>
<organism evidence="7 8">
    <name type="scientific">Luteococcus sanguinis</name>
    <dbReference type="NCBI Taxonomy" id="174038"/>
    <lineage>
        <taxon>Bacteria</taxon>
        <taxon>Bacillati</taxon>
        <taxon>Actinomycetota</taxon>
        <taxon>Actinomycetes</taxon>
        <taxon>Propionibacteriales</taxon>
        <taxon>Propionibacteriaceae</taxon>
        <taxon>Luteococcus</taxon>
    </lineage>
</organism>
<dbReference type="Proteomes" id="UP001596266">
    <property type="component" value="Unassembled WGS sequence"/>
</dbReference>
<comment type="caution">
    <text evidence="7">The sequence shown here is derived from an EMBL/GenBank/DDBJ whole genome shotgun (WGS) entry which is preliminary data.</text>
</comment>
<feature type="transmembrane region" description="Helical" evidence="5">
    <location>
        <begin position="156"/>
        <end position="177"/>
    </location>
</feature>
<gene>
    <name evidence="7" type="ORF">ACFP57_00215</name>
</gene>
<dbReference type="Pfam" id="PF02518">
    <property type="entry name" value="HATPase_c"/>
    <property type="match status" value="1"/>
</dbReference>
<dbReference type="RefSeq" id="WP_343886693.1">
    <property type="nucleotide sequence ID" value="NZ_BAAAKI010000017.1"/>
</dbReference>
<keyword evidence="8" id="KW-1185">Reference proteome</keyword>
<feature type="transmembrane region" description="Helical" evidence="5">
    <location>
        <begin position="425"/>
        <end position="443"/>
    </location>
</feature>
<dbReference type="GO" id="GO:0005524">
    <property type="term" value="F:ATP binding"/>
    <property type="evidence" value="ECO:0007669"/>
    <property type="project" value="UniProtKB-KW"/>
</dbReference>
<feature type="transmembrane region" description="Helical" evidence="5">
    <location>
        <begin position="131"/>
        <end position="150"/>
    </location>
</feature>
<evidence type="ECO:0000313" key="7">
    <source>
        <dbReference type="EMBL" id="MFC6395420.1"/>
    </source>
</evidence>
<evidence type="ECO:0000256" key="3">
    <source>
        <dbReference type="ARBA" id="ARBA00023012"/>
    </source>
</evidence>
<evidence type="ECO:0000256" key="4">
    <source>
        <dbReference type="SAM" id="MobiDB-lite"/>
    </source>
</evidence>
<feature type="domain" description="Histidine kinase/HSP90-like ATPase" evidence="6">
    <location>
        <begin position="288"/>
        <end position="382"/>
    </location>
</feature>
<dbReference type="PANTHER" id="PTHR24421">
    <property type="entry name" value="NITRATE/NITRITE SENSOR PROTEIN NARX-RELATED"/>
    <property type="match status" value="1"/>
</dbReference>
<evidence type="ECO:0000256" key="2">
    <source>
        <dbReference type="ARBA" id="ARBA00022777"/>
    </source>
</evidence>
<keyword evidence="3" id="KW-0902">Two-component regulatory system</keyword>
<keyword evidence="5" id="KW-0472">Membrane</keyword>
<feature type="transmembrane region" description="Helical" evidence="5">
    <location>
        <begin position="28"/>
        <end position="50"/>
    </location>
</feature>
<feature type="transmembrane region" description="Helical" evidence="5">
    <location>
        <begin position="536"/>
        <end position="557"/>
    </location>
</feature>
<reference evidence="8" key="1">
    <citation type="journal article" date="2019" name="Int. J. Syst. Evol. Microbiol.">
        <title>The Global Catalogue of Microorganisms (GCM) 10K type strain sequencing project: providing services to taxonomists for standard genome sequencing and annotation.</title>
        <authorList>
            <consortium name="The Broad Institute Genomics Platform"/>
            <consortium name="The Broad Institute Genome Sequencing Center for Infectious Disease"/>
            <person name="Wu L."/>
            <person name="Ma J."/>
        </authorList>
    </citation>
    <scope>NUCLEOTIDE SEQUENCE [LARGE SCALE GENOMIC DNA]</scope>
    <source>
        <strain evidence="8">CGMCC 1.15277</strain>
    </source>
</reference>
<feature type="transmembrane region" description="Helical" evidence="5">
    <location>
        <begin position="400"/>
        <end position="419"/>
    </location>
</feature>
<dbReference type="EMBL" id="JBHSUA010000002">
    <property type="protein sequence ID" value="MFC6395420.1"/>
    <property type="molecule type" value="Genomic_DNA"/>
</dbReference>
<keyword evidence="5" id="KW-1133">Transmembrane helix</keyword>
<dbReference type="InterPro" id="IPR036890">
    <property type="entry name" value="HATPase_C_sf"/>
</dbReference>
<sequence>MNVPVRADNGPGQSGSHLVSESATERGIGAMAALAVVVMIGSSGSLVPLLTRPEIGGRSGAFLVMAAQASSLSLMLRRHQPVSIVVSALLLAAGSVRLGGTPLGQFDWSPGTWATPMVIMSLAVPQFPRRWISLALIMATVGLLEAWSVAELGRPWRLALLQWLFVIHPVVTLALFVDALRSLARKQDLAVRQLRATQLRREAAEAESTASHEAARLVHDHVLQALSAMSCGGVAVSYLRTLAATELAAVNHRRPAPVVDSLASRLSALPSGPVPVQVVGDCRGMPGIVADEVTAAVRELVANAQRHSEARHCWVELRNTPDGRHRVRVRDDGHGFDPAAPTSGLGLRHSVRQRLTELGGSARVITAPGNGTEVLLEWPAKPQWNRPSAIGVPPRERSQLVLSAVPGLVATLITAALMAEQTTAPMLGLVITVAAIVLALLLARRAARRPTTAQHLALVAIALVAWGVNLCIVPTTSVDGYLLWMSGGLAAMVQVVLLTSSLRRGFAVAVLMVLVVPISMVARFGTASTTGPMVGAVVAVLNIAVCGFAALAVAHVLTQQRARREDQQRQAVRAEGLAASRAGIRAWWSQHSLAPSLALLHDVAAGRVDPAAPETRAQAGSLAATLRDEMRFGPSAATLCAIAGSARADGWCLRLALPEQLDAASSASAADLVSALGSPPSSGQEVTISHDPASGSVQAVVVAASPEQVDSWHDKGLRVQADGDLARLGSRS</sequence>
<protein>
    <submittedName>
        <fullName evidence="7">ATP-binding protein</fullName>
    </submittedName>
</protein>
<evidence type="ECO:0000256" key="1">
    <source>
        <dbReference type="ARBA" id="ARBA00022679"/>
    </source>
</evidence>
<dbReference type="Gene3D" id="3.30.565.10">
    <property type="entry name" value="Histidine kinase-like ATPase, C-terminal domain"/>
    <property type="match status" value="1"/>
</dbReference>
<dbReference type="InterPro" id="IPR003594">
    <property type="entry name" value="HATPase_dom"/>
</dbReference>
<dbReference type="SMART" id="SM00387">
    <property type="entry name" value="HATPase_c"/>
    <property type="match status" value="1"/>
</dbReference>
<evidence type="ECO:0000256" key="5">
    <source>
        <dbReference type="SAM" id="Phobius"/>
    </source>
</evidence>